<dbReference type="Pfam" id="PF00650">
    <property type="entry name" value="CRAL_TRIO"/>
    <property type="match status" value="1"/>
</dbReference>
<dbReference type="CDD" id="cd00170">
    <property type="entry name" value="SEC14"/>
    <property type="match status" value="1"/>
</dbReference>
<sequence>IFLFLPNIENLPTGPPLLMVRWEKLDYNKILFKNLVKVALMSLEIVINENDNFVIVGQQILQDFSGFSLRYITQMTPNVIRKCIMCLQSAYPTRIKGLHFINVPIYFRIIHNIVYPFLNKKLRERVHIYNETGVDPIAKNIPLSILPKEYGGQNKSVDDISSEWKRKVESYREWFLKDR</sequence>
<dbReference type="PANTHER" id="PTHR10174:SF224">
    <property type="entry name" value="RETINOL-BINDING PROTEIN PINTA"/>
    <property type="match status" value="1"/>
</dbReference>
<dbReference type="SUPFAM" id="SSF52087">
    <property type="entry name" value="CRAL/TRIO domain"/>
    <property type="match status" value="1"/>
</dbReference>
<proteinExistence type="predicted"/>
<dbReference type="Proteomes" id="UP000801492">
    <property type="component" value="Unassembled WGS sequence"/>
</dbReference>
<dbReference type="EMBL" id="VTPC01001716">
    <property type="protein sequence ID" value="KAF2901318.1"/>
    <property type="molecule type" value="Genomic_DNA"/>
</dbReference>
<dbReference type="Gene3D" id="3.40.525.10">
    <property type="entry name" value="CRAL-TRIO lipid binding domain"/>
    <property type="match status" value="1"/>
</dbReference>
<name>A0A8K0GKP8_IGNLU</name>
<dbReference type="AlphaFoldDB" id="A0A8K0GKP8"/>
<evidence type="ECO:0000259" key="1">
    <source>
        <dbReference type="PROSITE" id="PS50191"/>
    </source>
</evidence>
<comment type="caution">
    <text evidence="2">The sequence shown here is derived from an EMBL/GenBank/DDBJ whole genome shotgun (WGS) entry which is preliminary data.</text>
</comment>
<organism evidence="2 3">
    <name type="scientific">Ignelater luminosus</name>
    <name type="common">Cucubano</name>
    <name type="synonym">Pyrophorus luminosus</name>
    <dbReference type="NCBI Taxonomy" id="2038154"/>
    <lineage>
        <taxon>Eukaryota</taxon>
        <taxon>Metazoa</taxon>
        <taxon>Ecdysozoa</taxon>
        <taxon>Arthropoda</taxon>
        <taxon>Hexapoda</taxon>
        <taxon>Insecta</taxon>
        <taxon>Pterygota</taxon>
        <taxon>Neoptera</taxon>
        <taxon>Endopterygota</taxon>
        <taxon>Coleoptera</taxon>
        <taxon>Polyphaga</taxon>
        <taxon>Elateriformia</taxon>
        <taxon>Elateroidea</taxon>
        <taxon>Elateridae</taxon>
        <taxon>Agrypninae</taxon>
        <taxon>Pyrophorini</taxon>
        <taxon>Ignelater</taxon>
    </lineage>
</organism>
<dbReference type="SMART" id="SM00516">
    <property type="entry name" value="SEC14"/>
    <property type="match status" value="1"/>
</dbReference>
<dbReference type="Gene3D" id="1.20.5.1200">
    <property type="entry name" value="Alpha-tocopherol transfer"/>
    <property type="match status" value="1"/>
</dbReference>
<dbReference type="OrthoDB" id="6688061at2759"/>
<evidence type="ECO:0000313" key="2">
    <source>
        <dbReference type="EMBL" id="KAF2901318.1"/>
    </source>
</evidence>
<protein>
    <recommendedName>
        <fullName evidence="1">CRAL-TRIO domain-containing protein</fullName>
    </recommendedName>
</protein>
<dbReference type="GO" id="GO:1902936">
    <property type="term" value="F:phosphatidylinositol bisphosphate binding"/>
    <property type="evidence" value="ECO:0007669"/>
    <property type="project" value="TreeGrafter"/>
</dbReference>
<feature type="non-terminal residue" evidence="2">
    <location>
        <position position="179"/>
    </location>
</feature>
<dbReference type="InterPro" id="IPR036865">
    <property type="entry name" value="CRAL-TRIO_dom_sf"/>
</dbReference>
<feature type="domain" description="CRAL-TRIO" evidence="1">
    <location>
        <begin position="1"/>
        <end position="158"/>
    </location>
</feature>
<dbReference type="PROSITE" id="PS50191">
    <property type="entry name" value="CRAL_TRIO"/>
    <property type="match status" value="1"/>
</dbReference>
<dbReference type="PANTHER" id="PTHR10174">
    <property type="entry name" value="ALPHA-TOCOPHEROL TRANSFER PROTEIN-RELATED"/>
    <property type="match status" value="1"/>
</dbReference>
<gene>
    <name evidence="2" type="ORF">ILUMI_04869</name>
</gene>
<accession>A0A8K0GKP8</accession>
<dbReference type="InterPro" id="IPR001251">
    <property type="entry name" value="CRAL-TRIO_dom"/>
</dbReference>
<dbReference type="PRINTS" id="PR00180">
    <property type="entry name" value="CRETINALDHBP"/>
</dbReference>
<dbReference type="GO" id="GO:0016020">
    <property type="term" value="C:membrane"/>
    <property type="evidence" value="ECO:0007669"/>
    <property type="project" value="TreeGrafter"/>
</dbReference>
<keyword evidence="3" id="KW-1185">Reference proteome</keyword>
<reference evidence="2" key="1">
    <citation type="submission" date="2019-08" db="EMBL/GenBank/DDBJ databases">
        <title>The genome of the North American firefly Photinus pyralis.</title>
        <authorList>
            <consortium name="Photinus pyralis genome working group"/>
            <person name="Fallon T.R."/>
            <person name="Sander Lower S.E."/>
            <person name="Weng J.-K."/>
        </authorList>
    </citation>
    <scope>NUCLEOTIDE SEQUENCE</scope>
    <source>
        <strain evidence="2">TRF0915ILg1</strain>
        <tissue evidence="2">Whole body</tissue>
    </source>
</reference>
<evidence type="ECO:0000313" key="3">
    <source>
        <dbReference type="Proteomes" id="UP000801492"/>
    </source>
</evidence>